<dbReference type="GO" id="GO:0006493">
    <property type="term" value="P:protein O-linked glycosylation"/>
    <property type="evidence" value="ECO:0007669"/>
    <property type="project" value="TreeGrafter"/>
</dbReference>
<keyword evidence="1" id="KW-1015">Disulfide bond</keyword>
<dbReference type="InterPro" id="IPR001173">
    <property type="entry name" value="Glyco_trans_2-like"/>
</dbReference>
<dbReference type="Proteomes" id="UP000494256">
    <property type="component" value="Unassembled WGS sequence"/>
</dbReference>
<dbReference type="GO" id="GO:0005794">
    <property type="term" value="C:Golgi apparatus"/>
    <property type="evidence" value="ECO:0007669"/>
    <property type="project" value="TreeGrafter"/>
</dbReference>
<name>A0A8S1AMJ3_ARCPL</name>
<evidence type="ECO:0000256" key="1">
    <source>
        <dbReference type="ARBA" id="ARBA00023157"/>
    </source>
</evidence>
<dbReference type="OrthoDB" id="5945655at2759"/>
<dbReference type="InterPro" id="IPR029044">
    <property type="entry name" value="Nucleotide-diphossugar_trans"/>
</dbReference>
<evidence type="ECO:0000313" key="3">
    <source>
        <dbReference type="EMBL" id="CAB3246645.1"/>
    </source>
</evidence>
<gene>
    <name evidence="3" type="ORF">APLA_LOCUS11607</name>
</gene>
<protein>
    <recommendedName>
        <fullName evidence="2">Glycosyltransferase 2-like domain-containing protein</fullName>
    </recommendedName>
</protein>
<evidence type="ECO:0000259" key="2">
    <source>
        <dbReference type="Pfam" id="PF00535"/>
    </source>
</evidence>
<evidence type="ECO:0000313" key="4">
    <source>
        <dbReference type="Proteomes" id="UP000494256"/>
    </source>
</evidence>
<dbReference type="EMBL" id="CADEBD010000331">
    <property type="protein sequence ID" value="CAB3246645.1"/>
    <property type="molecule type" value="Genomic_DNA"/>
</dbReference>
<dbReference type="PANTHER" id="PTHR11675:SF43">
    <property type="entry name" value="POLYPEPTIDE N-ACETYLGALACTOSAMINYLTRANSFERASE 1"/>
    <property type="match status" value="1"/>
</dbReference>
<sequence>MSFPVFKKSNCEVNKHGWYEMSKSVAHGEPHGAVSSSYWTMVIFPVRKCLQAARVALLVVLVVTILTLFEQWRGGQRNAGAAFSDPLEAAYESEILEDEARIIPGLGEGGVAAHLMGHEKQLGEESEKKLAINVYLSDRIPYNRTLRDYRNPACSRLLYDAELPSASVILIFHNEPYSVVIRTIWSVVNSARRSNEWFKHANYVDKQTGRVTKIGSTGQDPNSPFVYLKEIILVDDNSTLPELKGKLSHYIRTRLPPDLIRILRLPDRKGLTQARMAGARVATGSVLIFLDSHCECVRDWLRPLLQRIKDKRATVPTPLIDVIEQDNFMYQPGNPDTFEVG</sequence>
<organism evidence="3 4">
    <name type="scientific">Arctia plantaginis</name>
    <name type="common">Wood tiger moth</name>
    <name type="synonym">Phalaena plantaginis</name>
    <dbReference type="NCBI Taxonomy" id="874455"/>
    <lineage>
        <taxon>Eukaryota</taxon>
        <taxon>Metazoa</taxon>
        <taxon>Ecdysozoa</taxon>
        <taxon>Arthropoda</taxon>
        <taxon>Hexapoda</taxon>
        <taxon>Insecta</taxon>
        <taxon>Pterygota</taxon>
        <taxon>Neoptera</taxon>
        <taxon>Endopterygota</taxon>
        <taxon>Lepidoptera</taxon>
        <taxon>Glossata</taxon>
        <taxon>Ditrysia</taxon>
        <taxon>Noctuoidea</taxon>
        <taxon>Erebidae</taxon>
        <taxon>Arctiinae</taxon>
        <taxon>Arctia</taxon>
    </lineage>
</organism>
<dbReference type="AlphaFoldDB" id="A0A8S1AMJ3"/>
<dbReference type="Gene3D" id="3.90.550.10">
    <property type="entry name" value="Spore Coat Polysaccharide Biosynthesis Protein SpsA, Chain A"/>
    <property type="match status" value="2"/>
</dbReference>
<proteinExistence type="predicted"/>
<dbReference type="Pfam" id="PF00535">
    <property type="entry name" value="Glycos_transf_2"/>
    <property type="match status" value="1"/>
</dbReference>
<comment type="caution">
    <text evidence="3">The sequence shown here is derived from an EMBL/GenBank/DDBJ whole genome shotgun (WGS) entry which is preliminary data.</text>
</comment>
<accession>A0A8S1AMJ3</accession>
<dbReference type="GO" id="GO:0004653">
    <property type="term" value="F:polypeptide N-acetylgalactosaminyltransferase activity"/>
    <property type="evidence" value="ECO:0007669"/>
    <property type="project" value="TreeGrafter"/>
</dbReference>
<dbReference type="PANTHER" id="PTHR11675">
    <property type="entry name" value="N-ACETYLGALACTOSAMINYLTRANSFERASE"/>
    <property type="match status" value="1"/>
</dbReference>
<feature type="domain" description="Glycosyltransferase 2-like" evidence="2">
    <location>
        <begin position="228"/>
        <end position="332"/>
    </location>
</feature>
<dbReference type="SUPFAM" id="SSF53448">
    <property type="entry name" value="Nucleotide-diphospho-sugar transferases"/>
    <property type="match status" value="1"/>
</dbReference>
<reference evidence="3 4" key="1">
    <citation type="submission" date="2020-04" db="EMBL/GenBank/DDBJ databases">
        <authorList>
            <person name="Wallbank WR R."/>
            <person name="Pardo Diaz C."/>
            <person name="Kozak K."/>
            <person name="Martin S."/>
            <person name="Jiggins C."/>
            <person name="Moest M."/>
            <person name="Warren A I."/>
            <person name="Byers J.R.P. K."/>
            <person name="Montejo-Kovacevich G."/>
            <person name="Yen C E."/>
        </authorList>
    </citation>
    <scope>NUCLEOTIDE SEQUENCE [LARGE SCALE GENOMIC DNA]</scope>
</reference>